<keyword evidence="1" id="KW-0732">Signal</keyword>
<organism evidence="3 4">
    <name type="scientific">Tegillarca granosa</name>
    <name type="common">Malaysian cockle</name>
    <name type="synonym">Anadara granosa</name>
    <dbReference type="NCBI Taxonomy" id="220873"/>
    <lineage>
        <taxon>Eukaryota</taxon>
        <taxon>Metazoa</taxon>
        <taxon>Spiralia</taxon>
        <taxon>Lophotrochozoa</taxon>
        <taxon>Mollusca</taxon>
        <taxon>Bivalvia</taxon>
        <taxon>Autobranchia</taxon>
        <taxon>Pteriomorphia</taxon>
        <taxon>Arcoida</taxon>
        <taxon>Arcoidea</taxon>
        <taxon>Arcidae</taxon>
        <taxon>Tegillarca</taxon>
    </lineage>
</organism>
<keyword evidence="4" id="KW-1185">Reference proteome</keyword>
<dbReference type="InterPro" id="IPR001466">
    <property type="entry name" value="Beta-lactam-related"/>
</dbReference>
<feature type="chain" id="PRO_5046225009" description="Beta-lactamase-related domain-containing protein" evidence="1">
    <location>
        <begin position="21"/>
        <end position="674"/>
    </location>
</feature>
<evidence type="ECO:0000256" key="1">
    <source>
        <dbReference type="SAM" id="SignalP"/>
    </source>
</evidence>
<comment type="caution">
    <text evidence="3">The sequence shown here is derived from an EMBL/GenBank/DDBJ whole genome shotgun (WGS) entry which is preliminary data.</text>
</comment>
<feature type="signal peptide" evidence="1">
    <location>
        <begin position="1"/>
        <end position="20"/>
    </location>
</feature>
<dbReference type="PANTHER" id="PTHR46825">
    <property type="entry name" value="D-ALANYL-D-ALANINE-CARBOXYPEPTIDASE/ENDOPEPTIDASE AMPH"/>
    <property type="match status" value="1"/>
</dbReference>
<evidence type="ECO:0000259" key="2">
    <source>
        <dbReference type="Pfam" id="PF00144"/>
    </source>
</evidence>
<dbReference type="SUPFAM" id="SSF56601">
    <property type="entry name" value="beta-lactamase/transpeptidase-like"/>
    <property type="match status" value="1"/>
</dbReference>
<accession>A0ABQ9ECW7</accession>
<dbReference type="Proteomes" id="UP001217089">
    <property type="component" value="Unassembled WGS sequence"/>
</dbReference>
<proteinExistence type="predicted"/>
<sequence>MWNLLLTTISFLCIIGLSLTEEFNFDKAFQAFLRSNNYNGAQVGVMVEGRLAFAKGYGKNRENHLIHNESSVQISALSKALTVVAAIKLVEDGKLELGSKVFGHRGVLQMLKPWDTNTVDERIYDITVDHLLRHTGGWDSQHSKMFDPVLNEVLLAKGFNVKNITKLMNLTNGPTPYDIIRFMMSERLEFTPGMRSVVSNLGYIILGKIIEIKSDLPYQEYVKKHVLNPCGMMHTRIRKPHINQEGKPNEPVYDGHGKVNPLFVDSALGWESNVYDMLRFAQCLDGSADYKILNDESLRLLMAKPSNVQVEHGESWMAGGFHTNNQGALWMEGEEYTDELLFYHKGPLRTNGHHTRGLATAWVVLLDGHTFTPIKHIINVMVSAESNWPTKNHFLDDVADIQVSHDGHNRIVKAKLNEHHIDAYFRALVQLRYDLKWINGYTHKKNTYFAIIAEKVNHSLLDKVVIEHGLTNNRLLLQKQQLQDRGYNLTFLQNYYSFSHDGRKLFLALFRSHAYNNHTKIKYGMQHYSQSYKKLLELYTEEGYIPTSESLEYNGNDGLVSFILQRTDDNDPNKKREFREYEGMSLSRLEKTIRSNARYQRKLIYLDSSDYFGKPRFSSVFVKDSSKQWLFNGDLDQEGLEILVERELDRGLLPKILVGFTDKDGALKFALDME</sequence>
<name>A0ABQ9ECW7_TEGGR</name>
<dbReference type="PANTHER" id="PTHR46825:SF9">
    <property type="entry name" value="BETA-LACTAMASE-RELATED DOMAIN-CONTAINING PROTEIN"/>
    <property type="match status" value="1"/>
</dbReference>
<dbReference type="EMBL" id="JARBDR010000917">
    <property type="protein sequence ID" value="KAJ8302414.1"/>
    <property type="molecule type" value="Genomic_DNA"/>
</dbReference>
<protein>
    <recommendedName>
        <fullName evidence="2">Beta-lactamase-related domain-containing protein</fullName>
    </recommendedName>
</protein>
<feature type="domain" description="Beta-lactamase-related" evidence="2">
    <location>
        <begin position="25"/>
        <end position="355"/>
    </location>
</feature>
<dbReference type="InterPro" id="IPR050491">
    <property type="entry name" value="AmpC-like"/>
</dbReference>
<evidence type="ECO:0000313" key="3">
    <source>
        <dbReference type="EMBL" id="KAJ8302414.1"/>
    </source>
</evidence>
<reference evidence="3 4" key="1">
    <citation type="submission" date="2022-12" db="EMBL/GenBank/DDBJ databases">
        <title>Chromosome-level genome of Tegillarca granosa.</title>
        <authorList>
            <person name="Kim J."/>
        </authorList>
    </citation>
    <scope>NUCLEOTIDE SEQUENCE [LARGE SCALE GENOMIC DNA]</scope>
    <source>
        <strain evidence="3">Teg-2019</strain>
        <tissue evidence="3">Adductor muscle</tissue>
    </source>
</reference>
<dbReference type="Gene3D" id="3.40.710.10">
    <property type="entry name" value="DD-peptidase/beta-lactamase superfamily"/>
    <property type="match status" value="1"/>
</dbReference>
<gene>
    <name evidence="3" type="ORF">KUTeg_018810</name>
</gene>
<dbReference type="Pfam" id="PF00144">
    <property type="entry name" value="Beta-lactamase"/>
    <property type="match status" value="1"/>
</dbReference>
<evidence type="ECO:0000313" key="4">
    <source>
        <dbReference type="Proteomes" id="UP001217089"/>
    </source>
</evidence>
<dbReference type="InterPro" id="IPR012338">
    <property type="entry name" value="Beta-lactam/transpept-like"/>
</dbReference>